<dbReference type="EMBL" id="CP104694">
    <property type="protein sequence ID" value="UXI68280.1"/>
    <property type="molecule type" value="Genomic_DNA"/>
</dbReference>
<gene>
    <name evidence="1" type="ORF">N4264_01130</name>
</gene>
<evidence type="ECO:0000313" key="1">
    <source>
        <dbReference type="EMBL" id="UXI68280.1"/>
    </source>
</evidence>
<accession>A0ABY6BEQ3</accession>
<organism evidence="1 2">
    <name type="scientific">Tahibacter amnicola</name>
    <dbReference type="NCBI Taxonomy" id="2976241"/>
    <lineage>
        <taxon>Bacteria</taxon>
        <taxon>Pseudomonadati</taxon>
        <taxon>Pseudomonadota</taxon>
        <taxon>Gammaproteobacteria</taxon>
        <taxon>Lysobacterales</taxon>
        <taxon>Rhodanobacteraceae</taxon>
        <taxon>Tahibacter</taxon>
    </lineage>
</organism>
<protein>
    <submittedName>
        <fullName evidence="1">Uncharacterized protein</fullName>
    </submittedName>
</protein>
<dbReference type="RefSeq" id="WP_261695240.1">
    <property type="nucleotide sequence ID" value="NZ_CP104694.1"/>
</dbReference>
<dbReference type="Proteomes" id="UP001064632">
    <property type="component" value="Chromosome"/>
</dbReference>
<proteinExistence type="predicted"/>
<keyword evidence="2" id="KW-1185">Reference proteome</keyword>
<name>A0ABY6BEQ3_9GAMM</name>
<reference evidence="1" key="1">
    <citation type="submission" date="2022-09" db="EMBL/GenBank/DDBJ databases">
        <title>Tahibacter sp. nov., isolated from a fresh water.</title>
        <authorList>
            <person name="Baek J.H."/>
            <person name="Lee J.K."/>
            <person name="Kim J.M."/>
            <person name="Jeon C.O."/>
        </authorList>
    </citation>
    <scope>NUCLEOTIDE SEQUENCE</scope>
    <source>
        <strain evidence="1">W38</strain>
    </source>
</reference>
<evidence type="ECO:0000313" key="2">
    <source>
        <dbReference type="Proteomes" id="UP001064632"/>
    </source>
</evidence>
<sequence>MRTSMKLSDTLKEVETLRRRLALCADTSSRDSVSNQLFNRINTLWREGAMSRSECWEIYSEIQAATHFEDTSRVPMLALRTYES</sequence>